<dbReference type="InterPro" id="IPR015421">
    <property type="entry name" value="PyrdxlP-dep_Trfase_major"/>
</dbReference>
<dbReference type="SUPFAM" id="SSF53383">
    <property type="entry name" value="PLP-dependent transferases"/>
    <property type="match status" value="1"/>
</dbReference>
<evidence type="ECO:0000256" key="1">
    <source>
        <dbReference type="ARBA" id="ARBA00001933"/>
    </source>
</evidence>
<name>A0A5J5G8P2_9BACL</name>
<dbReference type="InterPro" id="IPR051446">
    <property type="entry name" value="HTH_trans_reg/aminotransferase"/>
</dbReference>
<feature type="domain" description="HTH gntR-type" evidence="9">
    <location>
        <begin position="12"/>
        <end position="80"/>
    </location>
</feature>
<evidence type="ECO:0000256" key="2">
    <source>
        <dbReference type="ARBA" id="ARBA00005384"/>
    </source>
</evidence>
<evidence type="ECO:0000256" key="6">
    <source>
        <dbReference type="ARBA" id="ARBA00023125"/>
    </source>
</evidence>
<evidence type="ECO:0000256" key="5">
    <source>
        <dbReference type="ARBA" id="ARBA00023015"/>
    </source>
</evidence>
<comment type="cofactor">
    <cofactor evidence="1">
        <name>pyridoxal 5'-phosphate</name>
        <dbReference type="ChEBI" id="CHEBI:597326"/>
    </cofactor>
</comment>
<evidence type="ECO:0000313" key="11">
    <source>
        <dbReference type="Proteomes" id="UP000367750"/>
    </source>
</evidence>
<dbReference type="Gene3D" id="3.40.640.10">
    <property type="entry name" value="Type I PLP-dependent aspartate aminotransferase-like (Major domain)"/>
    <property type="match status" value="1"/>
</dbReference>
<dbReference type="Proteomes" id="UP000367750">
    <property type="component" value="Unassembled WGS sequence"/>
</dbReference>
<keyword evidence="4" id="KW-0663">Pyridoxal phosphate</keyword>
<gene>
    <name evidence="10" type="ORF">F4V43_11935</name>
</gene>
<evidence type="ECO:0000313" key="10">
    <source>
        <dbReference type="EMBL" id="KAA9004106.1"/>
    </source>
</evidence>
<dbReference type="OrthoDB" id="9808770at2"/>
<comment type="similarity">
    <text evidence="2">In the C-terminal section; belongs to the class-I pyridoxal-phosphate-dependent aminotransferase family.</text>
</comment>
<dbReference type="CDD" id="cd00609">
    <property type="entry name" value="AAT_like"/>
    <property type="match status" value="1"/>
</dbReference>
<dbReference type="Gene3D" id="1.10.10.10">
    <property type="entry name" value="Winged helix-like DNA-binding domain superfamily/Winged helix DNA-binding domain"/>
    <property type="match status" value="1"/>
</dbReference>
<evidence type="ECO:0000259" key="9">
    <source>
        <dbReference type="PROSITE" id="PS50949"/>
    </source>
</evidence>
<dbReference type="AlphaFoldDB" id="A0A5J5G8P2"/>
<dbReference type="InterPro" id="IPR036388">
    <property type="entry name" value="WH-like_DNA-bd_sf"/>
</dbReference>
<evidence type="ECO:0000256" key="7">
    <source>
        <dbReference type="ARBA" id="ARBA00023163"/>
    </source>
</evidence>
<comment type="caution">
    <text evidence="10">The sequence shown here is derived from an EMBL/GenBank/DDBJ whole genome shotgun (WGS) entry which is preliminary data.</text>
</comment>
<keyword evidence="3 10" id="KW-0032">Aminotransferase</keyword>
<dbReference type="InterPro" id="IPR004839">
    <property type="entry name" value="Aminotransferase_I/II_large"/>
</dbReference>
<keyword evidence="11" id="KW-1185">Reference proteome</keyword>
<dbReference type="GO" id="GO:0008483">
    <property type="term" value="F:transaminase activity"/>
    <property type="evidence" value="ECO:0007669"/>
    <property type="project" value="UniProtKB-KW"/>
</dbReference>
<dbReference type="CDD" id="cd07377">
    <property type="entry name" value="WHTH_GntR"/>
    <property type="match status" value="1"/>
</dbReference>
<organism evidence="10 11">
    <name type="scientific">Paenibacillus spiritus</name>
    <dbReference type="NCBI Taxonomy" id="2496557"/>
    <lineage>
        <taxon>Bacteria</taxon>
        <taxon>Bacillati</taxon>
        <taxon>Bacillota</taxon>
        <taxon>Bacilli</taxon>
        <taxon>Bacillales</taxon>
        <taxon>Paenibacillaceae</taxon>
        <taxon>Paenibacillus</taxon>
    </lineage>
</organism>
<proteinExistence type="inferred from homology"/>
<dbReference type="PANTHER" id="PTHR46577">
    <property type="entry name" value="HTH-TYPE TRANSCRIPTIONAL REGULATORY PROTEIN GABR"/>
    <property type="match status" value="1"/>
</dbReference>
<keyword evidence="5" id="KW-0805">Transcription regulation</keyword>
<keyword evidence="7" id="KW-0804">Transcription</keyword>
<dbReference type="EMBL" id="VYKK01000015">
    <property type="protein sequence ID" value="KAA9004106.1"/>
    <property type="molecule type" value="Genomic_DNA"/>
</dbReference>
<feature type="compositionally biased region" description="Basic and acidic residues" evidence="8">
    <location>
        <begin position="79"/>
        <end position="88"/>
    </location>
</feature>
<dbReference type="Pfam" id="PF00155">
    <property type="entry name" value="Aminotran_1_2"/>
    <property type="match status" value="1"/>
</dbReference>
<dbReference type="PANTHER" id="PTHR46577:SF1">
    <property type="entry name" value="HTH-TYPE TRANSCRIPTIONAL REGULATORY PROTEIN GABR"/>
    <property type="match status" value="1"/>
</dbReference>
<sequence>MWDIELKPQSETGLSVQIFRSFRNRMLSGRIQAGEALPSTRELARSLGVSRNTVTEAYERLVAEGYAVTSQGAPTRVADGLRTEPNREETEEEAQSKPADGLPDCAAEAAAPLKWDFKTGQPDLTRFPWKSWTRALREAQGTLSPAGFGYGDPQGYGPLRTEIAGWLLRSRGIEADPSDICITSGSTQALYLLAGILHKEGCPFALEDPSHPGIRTIMQLGGRPVQWMPVDDRGARVDTLEGKPLSAVYVTPSHQFPLGGILPASRRASLVRMAAEGGYYVIEDDYDSEFRYRGAPVSPLYEMDPSRVVYVGTFSKTMFPALRIGFALLPPSLKSRWVHRRTFLDVQSPLLEQAALTLFLRERLLDRHVRRMRRIYGTKRQTLLTALETAFGDSVRAQGEASGLHTAVRFPIGTDAEALEAACRKEGIGVYALTRYATVRAEADRNTLLLGYGHLEPEAIREGIEALGAVYAGIRAYHD</sequence>
<dbReference type="SMART" id="SM00345">
    <property type="entry name" value="HTH_GNTR"/>
    <property type="match status" value="1"/>
</dbReference>
<dbReference type="Pfam" id="PF00392">
    <property type="entry name" value="GntR"/>
    <property type="match status" value="1"/>
</dbReference>
<dbReference type="InterPro" id="IPR000524">
    <property type="entry name" value="Tscrpt_reg_HTH_GntR"/>
</dbReference>
<dbReference type="PROSITE" id="PS50949">
    <property type="entry name" value="HTH_GNTR"/>
    <property type="match status" value="1"/>
</dbReference>
<dbReference type="InterPro" id="IPR036390">
    <property type="entry name" value="WH_DNA-bd_sf"/>
</dbReference>
<protein>
    <submittedName>
        <fullName evidence="10">PLP-dependent aminotransferase family protein</fullName>
    </submittedName>
</protein>
<evidence type="ECO:0000256" key="3">
    <source>
        <dbReference type="ARBA" id="ARBA00022576"/>
    </source>
</evidence>
<accession>A0A5J5G8P2</accession>
<dbReference type="GO" id="GO:0003677">
    <property type="term" value="F:DNA binding"/>
    <property type="evidence" value="ECO:0007669"/>
    <property type="project" value="UniProtKB-KW"/>
</dbReference>
<dbReference type="RefSeq" id="WP_150458460.1">
    <property type="nucleotide sequence ID" value="NZ_VYKK01000015.1"/>
</dbReference>
<keyword evidence="10" id="KW-0808">Transferase</keyword>
<reference evidence="10 11" key="1">
    <citation type="submission" date="2019-09" db="EMBL/GenBank/DDBJ databases">
        <title>Bacillus ochoae sp. nov., Paenibacillus whitsoniae sp. nov., Paenibacillus spiritus sp. nov. Isolated from the Mars Exploration Rover during spacecraft assembly.</title>
        <authorList>
            <person name="Seuylemezian A."/>
            <person name="Vaishampayan P."/>
        </authorList>
    </citation>
    <scope>NUCLEOTIDE SEQUENCE [LARGE SCALE GENOMIC DNA]</scope>
    <source>
        <strain evidence="10 11">MER_111</strain>
    </source>
</reference>
<keyword evidence="6" id="KW-0238">DNA-binding</keyword>
<dbReference type="SUPFAM" id="SSF46785">
    <property type="entry name" value="Winged helix' DNA-binding domain"/>
    <property type="match status" value="1"/>
</dbReference>
<dbReference type="GO" id="GO:0003700">
    <property type="term" value="F:DNA-binding transcription factor activity"/>
    <property type="evidence" value="ECO:0007669"/>
    <property type="project" value="InterPro"/>
</dbReference>
<dbReference type="PRINTS" id="PR00035">
    <property type="entry name" value="HTHGNTR"/>
</dbReference>
<evidence type="ECO:0000256" key="4">
    <source>
        <dbReference type="ARBA" id="ARBA00022898"/>
    </source>
</evidence>
<dbReference type="GO" id="GO:0030170">
    <property type="term" value="F:pyridoxal phosphate binding"/>
    <property type="evidence" value="ECO:0007669"/>
    <property type="project" value="InterPro"/>
</dbReference>
<dbReference type="InterPro" id="IPR015424">
    <property type="entry name" value="PyrdxlP-dep_Trfase"/>
</dbReference>
<feature type="region of interest" description="Disordered" evidence="8">
    <location>
        <begin position="73"/>
        <end position="103"/>
    </location>
</feature>
<evidence type="ECO:0000256" key="8">
    <source>
        <dbReference type="SAM" id="MobiDB-lite"/>
    </source>
</evidence>